<proteinExistence type="inferred from homology"/>
<comment type="similarity">
    <text evidence="2">Belongs to the sulfatase family.</text>
</comment>
<evidence type="ECO:0000313" key="8">
    <source>
        <dbReference type="EMBL" id="MFD0797312.1"/>
    </source>
</evidence>
<dbReference type="PROSITE" id="PS00149">
    <property type="entry name" value="SULFATASE_2"/>
    <property type="match status" value="1"/>
</dbReference>
<accession>A0ABW3B1W0</accession>
<name>A0ABW3B1W0_9FLAO</name>
<dbReference type="PANTHER" id="PTHR45953">
    <property type="entry name" value="IDURONATE 2-SULFATASE"/>
    <property type="match status" value="1"/>
</dbReference>
<dbReference type="EMBL" id="JBHTHY010000004">
    <property type="protein sequence ID" value="MFD0797312.1"/>
    <property type="molecule type" value="Genomic_DNA"/>
</dbReference>
<evidence type="ECO:0000256" key="1">
    <source>
        <dbReference type="ARBA" id="ARBA00001913"/>
    </source>
</evidence>
<evidence type="ECO:0000313" key="9">
    <source>
        <dbReference type="Proteomes" id="UP001597012"/>
    </source>
</evidence>
<evidence type="ECO:0000259" key="7">
    <source>
        <dbReference type="Pfam" id="PF00884"/>
    </source>
</evidence>
<dbReference type="Proteomes" id="UP001597012">
    <property type="component" value="Unassembled WGS sequence"/>
</dbReference>
<evidence type="ECO:0000256" key="2">
    <source>
        <dbReference type="ARBA" id="ARBA00008779"/>
    </source>
</evidence>
<dbReference type="RefSeq" id="WP_379933545.1">
    <property type="nucleotide sequence ID" value="NZ_JBHTHY010000004.1"/>
</dbReference>
<sequence length="508" mass="57439">MSAVKKMVRLFRHLGTLCLFLLMLGLMACNGSGKPQATLNAAPNVLFIAIDDLNGWVGCLEGHPQVRTPHIDRLAQKGTLFANAHAQSPICNPSRTSVLTGYRPSTTGIYGLSPWIREVPELRHLVTLPQYFAQQGYTTYSAGKIYHGGNGRGPADTEFDQLGPAAGVKVQPPQKLVGKTPGGNNPWVDWGRFPLGDRQMQDHDIASWASEVLRSRPERPYFLSVGFFLPHVPLYAPEWSFNLYPMDSLTMPLYLENDREDTPRSSWYNHWDVPEPRWKWFQEQGQDSLFVQSYLAAISFMDQQVGRVLDTLEASGQAENTIIVLWSDHGFHLGEKGISGKNTLWEPSTRVPLIFSGPGIGTGKAVHQPVELLDIYPTLLELCNLPAKEDLEGHSLRPQFLDAKAPRQWPAITTNNYQNHAVRTKDWRYIRYADGAEELYYMREDPNEWYNLIGQQEYAGWADSLKQWLPQTNSLPHVGNYQRILEYKDVMPIWQGTPILPEAPIPGY</sequence>
<dbReference type="Gene3D" id="3.40.720.10">
    <property type="entry name" value="Alkaline Phosphatase, subunit A"/>
    <property type="match status" value="1"/>
</dbReference>
<protein>
    <submittedName>
        <fullName evidence="8">Sulfatase</fullName>
    </submittedName>
</protein>
<comment type="cofactor">
    <cofactor evidence="1">
        <name>Ca(2+)</name>
        <dbReference type="ChEBI" id="CHEBI:29108"/>
    </cofactor>
</comment>
<reference evidence="9" key="1">
    <citation type="journal article" date="2019" name="Int. J. Syst. Evol. Microbiol.">
        <title>The Global Catalogue of Microorganisms (GCM) 10K type strain sequencing project: providing services to taxonomists for standard genome sequencing and annotation.</title>
        <authorList>
            <consortium name="The Broad Institute Genomics Platform"/>
            <consortium name="The Broad Institute Genome Sequencing Center for Infectious Disease"/>
            <person name="Wu L."/>
            <person name="Ma J."/>
        </authorList>
    </citation>
    <scope>NUCLEOTIDE SEQUENCE [LARGE SCALE GENOMIC DNA]</scope>
    <source>
        <strain evidence="9">CCUG 61948</strain>
    </source>
</reference>
<dbReference type="InterPro" id="IPR000917">
    <property type="entry name" value="Sulfatase_N"/>
</dbReference>
<dbReference type="InterPro" id="IPR017850">
    <property type="entry name" value="Alkaline_phosphatase_core_sf"/>
</dbReference>
<keyword evidence="4" id="KW-0732">Signal</keyword>
<evidence type="ECO:0000256" key="4">
    <source>
        <dbReference type="ARBA" id="ARBA00022729"/>
    </source>
</evidence>
<feature type="domain" description="Sulfatase N-terminal" evidence="7">
    <location>
        <begin position="43"/>
        <end position="383"/>
    </location>
</feature>
<gene>
    <name evidence="8" type="ORF">ACFQZJ_07560</name>
</gene>
<comment type="caution">
    <text evidence="8">The sequence shown here is derived from an EMBL/GenBank/DDBJ whole genome shotgun (WGS) entry which is preliminary data.</text>
</comment>
<dbReference type="SUPFAM" id="SSF53649">
    <property type="entry name" value="Alkaline phosphatase-like"/>
    <property type="match status" value="1"/>
</dbReference>
<dbReference type="InterPro" id="IPR035874">
    <property type="entry name" value="IDS"/>
</dbReference>
<keyword evidence="6" id="KW-0106">Calcium</keyword>
<keyword evidence="3" id="KW-0479">Metal-binding</keyword>
<organism evidence="8 9">
    <name type="scientific">Maribacter chungangensis</name>
    <dbReference type="NCBI Taxonomy" id="1069117"/>
    <lineage>
        <taxon>Bacteria</taxon>
        <taxon>Pseudomonadati</taxon>
        <taxon>Bacteroidota</taxon>
        <taxon>Flavobacteriia</taxon>
        <taxon>Flavobacteriales</taxon>
        <taxon>Flavobacteriaceae</taxon>
        <taxon>Maribacter</taxon>
    </lineage>
</organism>
<dbReference type="PANTHER" id="PTHR45953:SF1">
    <property type="entry name" value="IDURONATE 2-SULFATASE"/>
    <property type="match status" value="1"/>
</dbReference>
<dbReference type="CDD" id="cd16030">
    <property type="entry name" value="iduronate-2-sulfatase"/>
    <property type="match status" value="1"/>
</dbReference>
<keyword evidence="9" id="KW-1185">Reference proteome</keyword>
<evidence type="ECO:0000256" key="3">
    <source>
        <dbReference type="ARBA" id="ARBA00022723"/>
    </source>
</evidence>
<evidence type="ECO:0000256" key="6">
    <source>
        <dbReference type="ARBA" id="ARBA00022837"/>
    </source>
</evidence>
<dbReference type="PROSITE" id="PS51257">
    <property type="entry name" value="PROKAR_LIPOPROTEIN"/>
    <property type="match status" value="1"/>
</dbReference>
<keyword evidence="5" id="KW-0378">Hydrolase</keyword>
<dbReference type="Pfam" id="PF00884">
    <property type="entry name" value="Sulfatase"/>
    <property type="match status" value="1"/>
</dbReference>
<evidence type="ECO:0000256" key="5">
    <source>
        <dbReference type="ARBA" id="ARBA00022801"/>
    </source>
</evidence>
<dbReference type="InterPro" id="IPR024607">
    <property type="entry name" value="Sulfatase_CS"/>
</dbReference>